<dbReference type="OrthoDB" id="7450905at2"/>
<dbReference type="InterPro" id="IPR030972">
    <property type="entry name" value="UrcA_uranyl"/>
</dbReference>
<evidence type="ECO:0000313" key="2">
    <source>
        <dbReference type="EMBL" id="PCE40196.1"/>
    </source>
</evidence>
<sequence length="114" mass="11771">MTRSTFLIALAAAAATVGTIAFPAYAQEVTTSTEVRYADLNLADGAGKAQLHARIKHAANLVCGVPGQLSLSEYSAARKCARKAVAKAQPQIDLALARVGTDYAANGRLVVAAN</sequence>
<proteinExistence type="predicted"/>
<keyword evidence="1" id="KW-0732">Signal</keyword>
<feature type="chain" id="PRO_5012923853" evidence="1">
    <location>
        <begin position="27"/>
        <end position="114"/>
    </location>
</feature>
<dbReference type="NCBIfam" id="TIGR04433">
    <property type="entry name" value="UrcA_uranyl"/>
    <property type="match status" value="1"/>
</dbReference>
<dbReference type="KEGG" id="rdi:CMV14_05985"/>
<name>A0A2A4FR80_9SPHN</name>
<evidence type="ECO:0000313" key="3">
    <source>
        <dbReference type="Proteomes" id="UP000218934"/>
    </source>
</evidence>
<dbReference type="AlphaFoldDB" id="A0A2A4FR80"/>
<keyword evidence="3" id="KW-1185">Reference proteome</keyword>
<protein>
    <submittedName>
        <fullName evidence="2">UrcA family protein</fullName>
    </submittedName>
</protein>
<comment type="caution">
    <text evidence="2">The sequence shown here is derived from an EMBL/GenBank/DDBJ whole genome shotgun (WGS) entry which is preliminary data.</text>
</comment>
<accession>A0A2A4FR80</accession>
<evidence type="ECO:0000256" key="1">
    <source>
        <dbReference type="SAM" id="SignalP"/>
    </source>
</evidence>
<gene>
    <name evidence="2" type="ORF">COO09_21640</name>
</gene>
<dbReference type="EMBL" id="NWUF01000033">
    <property type="protein sequence ID" value="PCE40196.1"/>
    <property type="molecule type" value="Genomic_DNA"/>
</dbReference>
<reference evidence="2 3" key="1">
    <citation type="submission" date="2017-09" db="EMBL/GenBank/DDBJ databases">
        <title>The Catabolism of 3,6-Dichlorosalicylic acid is Initiated by the Cytochrome P450 Monooxygenase DsmABC in Rhizorhabdus dicambivorans Ndbn-20.</title>
        <authorList>
            <person name="Na L."/>
        </authorList>
    </citation>
    <scope>NUCLEOTIDE SEQUENCE [LARGE SCALE GENOMIC DNA]</scope>
    <source>
        <strain evidence="2 3">Ndbn-20m</strain>
    </source>
</reference>
<feature type="signal peptide" evidence="1">
    <location>
        <begin position="1"/>
        <end position="26"/>
    </location>
</feature>
<dbReference type="RefSeq" id="WP_066968804.1">
    <property type="nucleotide sequence ID" value="NZ_CP023449.1"/>
</dbReference>
<organism evidence="2 3">
    <name type="scientific">Rhizorhabdus dicambivorans</name>
    <dbReference type="NCBI Taxonomy" id="1850238"/>
    <lineage>
        <taxon>Bacteria</taxon>
        <taxon>Pseudomonadati</taxon>
        <taxon>Pseudomonadota</taxon>
        <taxon>Alphaproteobacteria</taxon>
        <taxon>Sphingomonadales</taxon>
        <taxon>Sphingomonadaceae</taxon>
        <taxon>Rhizorhabdus</taxon>
    </lineage>
</organism>
<dbReference type="Proteomes" id="UP000218934">
    <property type="component" value="Unassembled WGS sequence"/>
</dbReference>